<evidence type="ECO:0000256" key="1">
    <source>
        <dbReference type="SAM" id="SignalP"/>
    </source>
</evidence>
<proteinExistence type="predicted"/>
<evidence type="ECO:0000313" key="2">
    <source>
        <dbReference type="EMBL" id="NJQ01782.1"/>
    </source>
</evidence>
<organism evidence="2 3">
    <name type="scientific">Streptomyces zingiberis</name>
    <dbReference type="NCBI Taxonomy" id="2053010"/>
    <lineage>
        <taxon>Bacteria</taxon>
        <taxon>Bacillati</taxon>
        <taxon>Actinomycetota</taxon>
        <taxon>Actinomycetes</taxon>
        <taxon>Kitasatosporales</taxon>
        <taxon>Streptomycetaceae</taxon>
        <taxon>Streptomyces</taxon>
    </lineage>
</organism>
<accession>A0ABX1C1L2</accession>
<sequence>MRPAVLALAGVAAAMTLSACSVRDAICSDGEYPVHSIGGTGRACVSEDEEPPKEYVRYPEGKTPKMVDDKWDIYWRTHTLDKDGNISKAPEDE</sequence>
<dbReference type="EMBL" id="JAATEN010000010">
    <property type="protein sequence ID" value="NJQ01782.1"/>
    <property type="molecule type" value="Genomic_DNA"/>
</dbReference>
<evidence type="ECO:0000313" key="3">
    <source>
        <dbReference type="Proteomes" id="UP000695264"/>
    </source>
</evidence>
<evidence type="ECO:0008006" key="4">
    <source>
        <dbReference type="Google" id="ProtNLM"/>
    </source>
</evidence>
<feature type="signal peptide" evidence="1">
    <location>
        <begin position="1"/>
        <end position="19"/>
    </location>
</feature>
<keyword evidence="1" id="KW-0732">Signal</keyword>
<comment type="caution">
    <text evidence="2">The sequence shown here is derived from an EMBL/GenBank/DDBJ whole genome shotgun (WGS) entry which is preliminary data.</text>
</comment>
<protein>
    <recommendedName>
        <fullName evidence="4">Lipoprotein</fullName>
    </recommendedName>
</protein>
<dbReference type="NCBIfam" id="NF046120">
    <property type="entry name" value="lipo_SCO0607"/>
    <property type="match status" value="1"/>
</dbReference>
<dbReference type="PROSITE" id="PS51257">
    <property type="entry name" value="PROKAR_LIPOPROTEIN"/>
    <property type="match status" value="1"/>
</dbReference>
<keyword evidence="3" id="KW-1185">Reference proteome</keyword>
<gene>
    <name evidence="2" type="ORF">HCK00_14885</name>
</gene>
<dbReference type="InterPro" id="IPR058119">
    <property type="entry name" value="SCO0607-like"/>
</dbReference>
<dbReference type="Proteomes" id="UP000695264">
    <property type="component" value="Unassembled WGS sequence"/>
</dbReference>
<name>A0ABX1C1L2_9ACTN</name>
<reference evidence="2 3" key="1">
    <citation type="submission" date="2020-03" db="EMBL/GenBank/DDBJ databases">
        <title>WGS of actinomycetes isolated from Thailand.</title>
        <authorList>
            <person name="Thawai C."/>
        </authorList>
    </citation>
    <scope>NUCLEOTIDE SEQUENCE [LARGE SCALE GENOMIC DNA]</scope>
    <source>
        <strain evidence="2 3">PLAI 1-29</strain>
    </source>
</reference>
<feature type="chain" id="PRO_5045853902" description="Lipoprotein" evidence="1">
    <location>
        <begin position="20"/>
        <end position="93"/>
    </location>
</feature>